<reference evidence="2" key="1">
    <citation type="submission" date="2006-10" db="EMBL/GenBank/DDBJ databases">
        <authorList>
            <person name="Amadeo P."/>
            <person name="Zhao Q."/>
            <person name="Wortman J."/>
            <person name="Fraser-Liggett C."/>
            <person name="Carlton J."/>
        </authorList>
    </citation>
    <scope>NUCLEOTIDE SEQUENCE</scope>
    <source>
        <strain evidence="2">G3</strain>
    </source>
</reference>
<dbReference type="VEuPathDB" id="TrichDB:TVAGG3_0882050"/>
<reference evidence="2" key="2">
    <citation type="journal article" date="2007" name="Science">
        <title>Draft genome sequence of the sexually transmitted pathogen Trichomonas vaginalis.</title>
        <authorList>
            <person name="Carlton J.M."/>
            <person name="Hirt R.P."/>
            <person name="Silva J.C."/>
            <person name="Delcher A.L."/>
            <person name="Schatz M."/>
            <person name="Zhao Q."/>
            <person name="Wortman J.R."/>
            <person name="Bidwell S.L."/>
            <person name="Alsmark U.C.M."/>
            <person name="Besteiro S."/>
            <person name="Sicheritz-Ponten T."/>
            <person name="Noel C.J."/>
            <person name="Dacks J.B."/>
            <person name="Foster P.G."/>
            <person name="Simillion C."/>
            <person name="Van de Peer Y."/>
            <person name="Miranda-Saavedra D."/>
            <person name="Barton G.J."/>
            <person name="Westrop G.D."/>
            <person name="Mueller S."/>
            <person name="Dessi D."/>
            <person name="Fiori P.L."/>
            <person name="Ren Q."/>
            <person name="Paulsen I."/>
            <person name="Zhang H."/>
            <person name="Bastida-Corcuera F.D."/>
            <person name="Simoes-Barbosa A."/>
            <person name="Brown M.T."/>
            <person name="Hayes R.D."/>
            <person name="Mukherjee M."/>
            <person name="Okumura C.Y."/>
            <person name="Schneider R."/>
            <person name="Smith A.J."/>
            <person name="Vanacova S."/>
            <person name="Villalvazo M."/>
            <person name="Haas B.J."/>
            <person name="Pertea M."/>
            <person name="Feldblyum T.V."/>
            <person name="Utterback T.R."/>
            <person name="Shu C.L."/>
            <person name="Osoegawa K."/>
            <person name="de Jong P.J."/>
            <person name="Hrdy I."/>
            <person name="Horvathova L."/>
            <person name="Zubacova Z."/>
            <person name="Dolezal P."/>
            <person name="Malik S.B."/>
            <person name="Logsdon J.M. Jr."/>
            <person name="Henze K."/>
            <person name="Gupta A."/>
            <person name="Wang C.C."/>
            <person name="Dunne R.L."/>
            <person name="Upcroft J.A."/>
            <person name="Upcroft P."/>
            <person name="White O."/>
            <person name="Salzberg S.L."/>
            <person name="Tang P."/>
            <person name="Chiu C.-H."/>
            <person name="Lee Y.-S."/>
            <person name="Embley T.M."/>
            <person name="Coombs G.H."/>
            <person name="Mottram J.C."/>
            <person name="Tachezy J."/>
            <person name="Fraser-Liggett C.M."/>
            <person name="Johnson P.J."/>
        </authorList>
    </citation>
    <scope>NUCLEOTIDE SEQUENCE [LARGE SCALE GENOMIC DNA]</scope>
    <source>
        <strain evidence="2">G3</strain>
    </source>
</reference>
<dbReference type="AlphaFoldDB" id="A2ECL8"/>
<evidence type="ECO:0000256" key="1">
    <source>
        <dbReference type="SAM" id="MobiDB-lite"/>
    </source>
</evidence>
<dbReference type="RefSeq" id="XP_001321838.1">
    <property type="nucleotide sequence ID" value="XM_001321803.1"/>
</dbReference>
<feature type="region of interest" description="Disordered" evidence="1">
    <location>
        <begin position="350"/>
        <end position="387"/>
    </location>
</feature>
<proteinExistence type="predicted"/>
<dbReference type="KEGG" id="tva:4767538"/>
<evidence type="ECO:0000313" key="2">
    <source>
        <dbReference type="EMBL" id="EAY09615.1"/>
    </source>
</evidence>
<feature type="region of interest" description="Disordered" evidence="1">
    <location>
        <begin position="96"/>
        <end position="121"/>
    </location>
</feature>
<feature type="compositionally biased region" description="Polar residues" evidence="1">
    <location>
        <begin position="368"/>
        <end position="380"/>
    </location>
</feature>
<dbReference type="PANTHER" id="PTHR21580">
    <property type="entry name" value="SHIPPO-1-RELATED"/>
    <property type="match status" value="1"/>
</dbReference>
<gene>
    <name evidence="2" type="ORF">TVAG_056590</name>
</gene>
<feature type="region of interest" description="Disordered" evidence="1">
    <location>
        <begin position="268"/>
        <end position="287"/>
    </location>
</feature>
<dbReference type="PANTHER" id="PTHR21580:SF28">
    <property type="entry name" value="BOREALIN N-TERMINAL DOMAIN-CONTAINING PROTEIN-RELATED"/>
    <property type="match status" value="1"/>
</dbReference>
<accession>A2ECL8</accession>
<dbReference type="InterPro" id="IPR051291">
    <property type="entry name" value="CIMAP"/>
</dbReference>
<dbReference type="InParanoid" id="A2ECL8"/>
<dbReference type="VEuPathDB" id="TrichDB:TVAG_056590"/>
<evidence type="ECO:0000313" key="3">
    <source>
        <dbReference type="Proteomes" id="UP000001542"/>
    </source>
</evidence>
<protein>
    <submittedName>
        <fullName evidence="2">Uncharacterized protein</fullName>
    </submittedName>
</protein>
<dbReference type="OrthoDB" id="429991at2759"/>
<sequence length="404" mass="44827">MTFDAFARGKRETTDTGPGMYNIPSTIGAGPKFSIRGRSTELKPQYAPKYYLLPSTLNKNGINIGHELKFKKDFRQTAVSEPNLYAIPSTIGQGPKVSIRPKMSSKTEITPGPGQYDPKINDKGPAFVVGVGRRFDFIQDNILVPPGSYDIPSTMQPRAVINHADHGPTRRPKFQKKQHPGPIYDVVQPFGHDARRCQFPKNKTEKSIPKTPGPGEYEVLKPFGESSKRIYTTMHVRTKERSRSVFDVPYYDIPSTIDNKKKIHMLSRPPTSYETPSPGPVYDIPTSIVPRPMTIGVKTEKKNPMSDIPGPDAYFSSDAPKDISEDVVCPLDGPYARDIINYKEVSSLPGPGQYDVDAGEKNKKKGFTISNRDLSPSRPDTSAPYRLLSSTLGGPSYTISLKDY</sequence>
<dbReference type="Pfam" id="PF07004">
    <property type="entry name" value="SHIPPO-rpt"/>
    <property type="match status" value="4"/>
</dbReference>
<feature type="region of interest" description="Disordered" evidence="1">
    <location>
        <begin position="1"/>
        <end position="25"/>
    </location>
</feature>
<dbReference type="InterPro" id="IPR010736">
    <property type="entry name" value="SHIPPO-rpt"/>
</dbReference>
<name>A2ECL8_TRIV3</name>
<dbReference type="Proteomes" id="UP000001542">
    <property type="component" value="Unassembled WGS sequence"/>
</dbReference>
<keyword evidence="3" id="KW-1185">Reference proteome</keyword>
<dbReference type="EMBL" id="DS113354">
    <property type="protein sequence ID" value="EAY09615.1"/>
    <property type="molecule type" value="Genomic_DNA"/>
</dbReference>
<organism evidence="2 3">
    <name type="scientific">Trichomonas vaginalis (strain ATCC PRA-98 / G3)</name>
    <dbReference type="NCBI Taxonomy" id="412133"/>
    <lineage>
        <taxon>Eukaryota</taxon>
        <taxon>Metamonada</taxon>
        <taxon>Parabasalia</taxon>
        <taxon>Trichomonadida</taxon>
        <taxon>Trichomonadidae</taxon>
        <taxon>Trichomonas</taxon>
    </lineage>
</organism>